<organism evidence="3">
    <name type="scientific">candidate division WOR-3 bacterium</name>
    <dbReference type="NCBI Taxonomy" id="2052148"/>
    <lineage>
        <taxon>Bacteria</taxon>
        <taxon>Bacteria division WOR-3</taxon>
    </lineage>
</organism>
<dbReference type="InterPro" id="IPR054765">
    <property type="entry name" value="SLBB_dom"/>
</dbReference>
<name>A0A7V6CMW9_UNCW3</name>
<keyword evidence="1" id="KW-0812">Transmembrane</keyword>
<evidence type="ECO:0000256" key="1">
    <source>
        <dbReference type="SAM" id="Phobius"/>
    </source>
</evidence>
<accession>A0A7V6CMW9</accession>
<reference evidence="3" key="1">
    <citation type="journal article" date="2020" name="mSystems">
        <title>Genome- and Community-Level Interaction Insights into Carbon Utilization and Element Cycling Functions of Hydrothermarchaeota in Hydrothermal Sediment.</title>
        <authorList>
            <person name="Zhou Z."/>
            <person name="Liu Y."/>
            <person name="Xu W."/>
            <person name="Pan J."/>
            <person name="Luo Z.H."/>
            <person name="Li M."/>
        </authorList>
    </citation>
    <scope>NUCLEOTIDE SEQUENCE [LARGE SCALE GENOMIC DNA]</scope>
    <source>
        <strain evidence="3">SpSt-791</strain>
    </source>
</reference>
<dbReference type="Gene3D" id="3.10.560.10">
    <property type="entry name" value="Outer membrane lipoprotein wza domain like"/>
    <property type="match status" value="1"/>
</dbReference>
<feature type="domain" description="SLBB" evidence="2">
    <location>
        <begin position="30"/>
        <end position="105"/>
    </location>
</feature>
<evidence type="ECO:0000313" key="3">
    <source>
        <dbReference type="EMBL" id="HHR48423.1"/>
    </source>
</evidence>
<evidence type="ECO:0000259" key="2">
    <source>
        <dbReference type="Pfam" id="PF22461"/>
    </source>
</evidence>
<comment type="caution">
    <text evidence="3">The sequence shown here is derived from an EMBL/GenBank/DDBJ whole genome shotgun (WGS) entry which is preliminary data.</text>
</comment>
<dbReference type="PANTHER" id="PTHR33619:SF3">
    <property type="entry name" value="POLYSACCHARIDE EXPORT PROTEIN GFCE-RELATED"/>
    <property type="match status" value="1"/>
</dbReference>
<dbReference type="AlphaFoldDB" id="A0A7V6CMW9"/>
<sequence>MRWIIFLGILTLAIFKFLIAQPINKEMPIKAHIWGEVKNPGSYYLSYTGDILELISQAGGPTPNADLSKVTLIVAKEKKRVSLNLNKMIKKGEIFLLSNGDVVIIPRSKLATLKEAIPFITTLAVFVNLYLTYITRSGK</sequence>
<keyword evidence="1" id="KW-0472">Membrane</keyword>
<dbReference type="PANTHER" id="PTHR33619">
    <property type="entry name" value="POLYSACCHARIDE EXPORT PROTEIN GFCE-RELATED"/>
    <property type="match status" value="1"/>
</dbReference>
<dbReference type="InterPro" id="IPR049712">
    <property type="entry name" value="Poly_export"/>
</dbReference>
<feature type="transmembrane region" description="Helical" evidence="1">
    <location>
        <begin position="116"/>
        <end position="134"/>
    </location>
</feature>
<dbReference type="Pfam" id="PF22461">
    <property type="entry name" value="SLBB_2"/>
    <property type="match status" value="1"/>
</dbReference>
<gene>
    <name evidence="3" type="ORF">ENV79_02105</name>
</gene>
<dbReference type="GO" id="GO:0015159">
    <property type="term" value="F:polysaccharide transmembrane transporter activity"/>
    <property type="evidence" value="ECO:0007669"/>
    <property type="project" value="InterPro"/>
</dbReference>
<protein>
    <recommendedName>
        <fullName evidence="2">SLBB domain-containing protein</fullName>
    </recommendedName>
</protein>
<proteinExistence type="predicted"/>
<keyword evidence="1" id="KW-1133">Transmembrane helix</keyword>
<dbReference type="EMBL" id="DTHS01000016">
    <property type="protein sequence ID" value="HHR48423.1"/>
    <property type="molecule type" value="Genomic_DNA"/>
</dbReference>